<name>A0A1E1L5T3_9HELO</name>
<sequence length="186" mass="20641">MLLLLHLAPPALARWPPLLPAAVLPTLAWHYYLPTTTTYDVLLLPTTTYPYLSQTYSLGTATYTFLITALPSPAAGFEARKPSRPMIYTTVTKLTSISSPRSCTLASLRFGCMFVTRQRPSSVSPVQSVHPFWLRSARTVTATAMSSEYLPGCSIYPSRYPPRARVIQIDAPREQETRHKASPSIP</sequence>
<evidence type="ECO:0000313" key="1">
    <source>
        <dbReference type="EMBL" id="CZT05851.1"/>
    </source>
</evidence>
<gene>
    <name evidence="1" type="ORF">RAG0_11772</name>
</gene>
<accession>A0A1E1L5T3</accession>
<protein>
    <submittedName>
        <fullName evidence="1">Uncharacterized protein</fullName>
    </submittedName>
</protein>
<dbReference type="AlphaFoldDB" id="A0A1E1L5T3"/>
<dbReference type="EMBL" id="FJUX01000080">
    <property type="protein sequence ID" value="CZT05851.1"/>
    <property type="molecule type" value="Genomic_DNA"/>
</dbReference>
<organism evidence="1 2">
    <name type="scientific">Rhynchosporium agropyri</name>
    <dbReference type="NCBI Taxonomy" id="914238"/>
    <lineage>
        <taxon>Eukaryota</taxon>
        <taxon>Fungi</taxon>
        <taxon>Dikarya</taxon>
        <taxon>Ascomycota</taxon>
        <taxon>Pezizomycotina</taxon>
        <taxon>Leotiomycetes</taxon>
        <taxon>Helotiales</taxon>
        <taxon>Ploettnerulaceae</taxon>
        <taxon>Rhynchosporium</taxon>
    </lineage>
</organism>
<dbReference type="Proteomes" id="UP000178912">
    <property type="component" value="Unassembled WGS sequence"/>
</dbReference>
<proteinExistence type="predicted"/>
<evidence type="ECO:0000313" key="2">
    <source>
        <dbReference type="Proteomes" id="UP000178912"/>
    </source>
</evidence>
<reference evidence="2" key="1">
    <citation type="submission" date="2016-03" db="EMBL/GenBank/DDBJ databases">
        <authorList>
            <person name="Guldener U."/>
        </authorList>
    </citation>
    <scope>NUCLEOTIDE SEQUENCE [LARGE SCALE GENOMIC DNA]</scope>
    <source>
        <strain evidence="2">04CH-RAC-A.6.1</strain>
    </source>
</reference>
<keyword evidence="2" id="KW-1185">Reference proteome</keyword>